<dbReference type="EMBL" id="LNRQ01000006">
    <property type="protein sequence ID" value="KZM90732.1"/>
    <property type="molecule type" value="Genomic_DNA"/>
</dbReference>
<dbReference type="Proteomes" id="UP000077755">
    <property type="component" value="Chromosome 6"/>
</dbReference>
<accession>A0A161ZSI0</accession>
<proteinExistence type="predicted"/>
<reference evidence="3" key="2">
    <citation type="submission" date="2022-03" db="EMBL/GenBank/DDBJ databases">
        <title>Draft title - Genomic analysis of global carrot germplasm unveils the trajectory of domestication and the origin of high carotenoid orange carrot.</title>
        <authorList>
            <person name="Iorizzo M."/>
            <person name="Ellison S."/>
            <person name="Senalik D."/>
            <person name="Macko-Podgorni A."/>
            <person name="Grzebelus D."/>
            <person name="Bostan H."/>
            <person name="Rolling W."/>
            <person name="Curaba J."/>
            <person name="Simon P."/>
        </authorList>
    </citation>
    <scope>NUCLEOTIDE SEQUENCE</scope>
    <source>
        <tissue evidence="3">Leaf</tissue>
    </source>
</reference>
<keyword evidence="4" id="KW-1185">Reference proteome</keyword>
<evidence type="ECO:0000256" key="1">
    <source>
        <dbReference type="SAM" id="MobiDB-lite"/>
    </source>
</evidence>
<evidence type="ECO:0000313" key="2">
    <source>
        <dbReference type="EMBL" id="KZM90732.1"/>
    </source>
</evidence>
<organism evidence="2">
    <name type="scientific">Daucus carota subsp. sativus</name>
    <name type="common">Carrot</name>
    <dbReference type="NCBI Taxonomy" id="79200"/>
    <lineage>
        <taxon>Eukaryota</taxon>
        <taxon>Viridiplantae</taxon>
        <taxon>Streptophyta</taxon>
        <taxon>Embryophyta</taxon>
        <taxon>Tracheophyta</taxon>
        <taxon>Spermatophyta</taxon>
        <taxon>Magnoliopsida</taxon>
        <taxon>eudicotyledons</taxon>
        <taxon>Gunneridae</taxon>
        <taxon>Pentapetalae</taxon>
        <taxon>asterids</taxon>
        <taxon>campanulids</taxon>
        <taxon>Apiales</taxon>
        <taxon>Apiaceae</taxon>
        <taxon>Apioideae</taxon>
        <taxon>Scandiceae</taxon>
        <taxon>Daucinae</taxon>
        <taxon>Daucus</taxon>
        <taxon>Daucus sect. Daucus</taxon>
    </lineage>
</organism>
<sequence>MQIIPSIGQTLDESPVDADAVERGFSLNADPTGLPRIHGLPSSSIYTTSGGSTESCTASPKNPRSRESSHSGEPKLFASSVQLLA</sequence>
<feature type="region of interest" description="Disordered" evidence="1">
    <location>
        <begin position="27"/>
        <end position="85"/>
    </location>
</feature>
<feature type="compositionally biased region" description="Basic and acidic residues" evidence="1">
    <location>
        <begin position="64"/>
        <end position="73"/>
    </location>
</feature>
<reference evidence="2" key="1">
    <citation type="journal article" date="2016" name="Nat. Genet.">
        <title>A high-quality carrot genome assembly provides new insights into carotenoid accumulation and asterid genome evolution.</title>
        <authorList>
            <person name="Iorizzo M."/>
            <person name="Ellison S."/>
            <person name="Senalik D."/>
            <person name="Zeng P."/>
            <person name="Satapoomin P."/>
            <person name="Huang J."/>
            <person name="Bowman M."/>
            <person name="Iovene M."/>
            <person name="Sanseverino W."/>
            <person name="Cavagnaro P."/>
            <person name="Yildiz M."/>
            <person name="Macko-Podgorni A."/>
            <person name="Moranska E."/>
            <person name="Grzebelus E."/>
            <person name="Grzebelus D."/>
            <person name="Ashrafi H."/>
            <person name="Zheng Z."/>
            <person name="Cheng S."/>
            <person name="Spooner D."/>
            <person name="Van Deynze A."/>
            <person name="Simon P."/>
        </authorList>
    </citation>
    <scope>NUCLEOTIDE SEQUENCE [LARGE SCALE GENOMIC DNA]</scope>
    <source>
        <tissue evidence="2">Leaf</tissue>
    </source>
</reference>
<dbReference type="AlphaFoldDB" id="A0A161ZSI0"/>
<dbReference type="Gramene" id="KZM90732">
    <property type="protein sequence ID" value="KZM90732"/>
    <property type="gene ID" value="DCAR_021903"/>
</dbReference>
<feature type="compositionally biased region" description="Low complexity" evidence="1">
    <location>
        <begin position="42"/>
        <end position="55"/>
    </location>
</feature>
<dbReference type="STRING" id="79200.A0A161ZSI0"/>
<evidence type="ECO:0000313" key="3">
    <source>
        <dbReference type="EMBL" id="WOH04871.1"/>
    </source>
</evidence>
<gene>
    <name evidence="2" type="ORF">DCAR_021903</name>
    <name evidence="3" type="ORF">DCAR_0624283</name>
</gene>
<name>A0A161ZSI0_DAUCS</name>
<dbReference type="EMBL" id="CP093348">
    <property type="protein sequence ID" value="WOH04871.1"/>
    <property type="molecule type" value="Genomic_DNA"/>
</dbReference>
<dbReference type="OMA" id="SGHNVGI"/>
<protein>
    <submittedName>
        <fullName evidence="2">Uncharacterized protein</fullName>
    </submittedName>
</protein>
<evidence type="ECO:0000313" key="4">
    <source>
        <dbReference type="Proteomes" id="UP000077755"/>
    </source>
</evidence>